<organism evidence="15 16">
    <name type="scientific">Scyliorhinus torazame</name>
    <name type="common">Cloudy catshark</name>
    <name type="synonym">Catulus torazame</name>
    <dbReference type="NCBI Taxonomy" id="75743"/>
    <lineage>
        <taxon>Eukaryota</taxon>
        <taxon>Metazoa</taxon>
        <taxon>Chordata</taxon>
        <taxon>Craniata</taxon>
        <taxon>Vertebrata</taxon>
        <taxon>Chondrichthyes</taxon>
        <taxon>Elasmobranchii</taxon>
        <taxon>Galeomorphii</taxon>
        <taxon>Galeoidea</taxon>
        <taxon>Carcharhiniformes</taxon>
        <taxon>Scyliorhinidae</taxon>
        <taxon>Scyliorhinus</taxon>
    </lineage>
</organism>
<dbReference type="Gene3D" id="1.20.5.170">
    <property type="match status" value="1"/>
</dbReference>
<keyword evidence="6" id="KW-1133">Transmembrane helix</keyword>
<dbReference type="GO" id="GO:0005789">
    <property type="term" value="C:endoplasmic reticulum membrane"/>
    <property type="evidence" value="ECO:0007669"/>
    <property type="project" value="UniProtKB-SubCell"/>
</dbReference>
<evidence type="ECO:0000256" key="6">
    <source>
        <dbReference type="ARBA" id="ARBA00022989"/>
    </source>
</evidence>
<keyword evidence="10" id="KW-0804">Transcription</keyword>
<evidence type="ECO:0000313" key="16">
    <source>
        <dbReference type="Proteomes" id="UP000288216"/>
    </source>
</evidence>
<comment type="similarity">
    <text evidence="3">Belongs to the bZIP family. ATF subfamily.</text>
</comment>
<dbReference type="EMBL" id="BFAA01000524">
    <property type="protein sequence ID" value="GCB72753.1"/>
    <property type="molecule type" value="Genomic_DNA"/>
</dbReference>
<evidence type="ECO:0000256" key="2">
    <source>
        <dbReference type="ARBA" id="ARBA00004389"/>
    </source>
</evidence>
<feature type="coiled-coil region" evidence="13">
    <location>
        <begin position="69"/>
        <end position="144"/>
    </location>
</feature>
<dbReference type="PANTHER" id="PTHR46164">
    <property type="entry name" value="ATF6, ISOFORM C"/>
    <property type="match status" value="1"/>
</dbReference>
<evidence type="ECO:0000256" key="12">
    <source>
        <dbReference type="ARBA" id="ARBA00023242"/>
    </source>
</evidence>
<evidence type="ECO:0000256" key="13">
    <source>
        <dbReference type="SAM" id="Coils"/>
    </source>
</evidence>
<dbReference type="SMART" id="SM00338">
    <property type="entry name" value="BRLZ"/>
    <property type="match status" value="1"/>
</dbReference>
<proteinExistence type="inferred from homology"/>
<dbReference type="FunFam" id="1.20.5.170:FF:000041">
    <property type="entry name" value="Cyclic AMP-dependent transcription factor ATF-6 beta"/>
    <property type="match status" value="1"/>
</dbReference>
<evidence type="ECO:0000256" key="10">
    <source>
        <dbReference type="ARBA" id="ARBA00023163"/>
    </source>
</evidence>
<dbReference type="Proteomes" id="UP000288216">
    <property type="component" value="Unassembled WGS sequence"/>
</dbReference>
<dbReference type="PANTHER" id="PTHR46164:SF1">
    <property type="entry name" value="CYCLIC AMP-DEPENDENT TRANSCRIPTION FACTOR ATF-6 ALPHA"/>
    <property type="match status" value="1"/>
</dbReference>
<evidence type="ECO:0000256" key="3">
    <source>
        <dbReference type="ARBA" id="ARBA00009050"/>
    </source>
</evidence>
<evidence type="ECO:0000256" key="5">
    <source>
        <dbReference type="ARBA" id="ARBA00022824"/>
    </source>
</evidence>
<dbReference type="GO" id="GO:0005634">
    <property type="term" value="C:nucleus"/>
    <property type="evidence" value="ECO:0007669"/>
    <property type="project" value="UniProtKB-SubCell"/>
</dbReference>
<keyword evidence="16" id="KW-1185">Reference proteome</keyword>
<evidence type="ECO:0000256" key="7">
    <source>
        <dbReference type="ARBA" id="ARBA00023015"/>
    </source>
</evidence>
<dbReference type="GO" id="GO:0000978">
    <property type="term" value="F:RNA polymerase II cis-regulatory region sequence-specific DNA binding"/>
    <property type="evidence" value="ECO:0007669"/>
    <property type="project" value="TreeGrafter"/>
</dbReference>
<comment type="subcellular location">
    <subcellularLocation>
        <location evidence="2">Endoplasmic reticulum membrane</location>
        <topology evidence="2">Single-pass membrane protein</topology>
    </subcellularLocation>
    <subcellularLocation>
        <location evidence="1">Nucleus</location>
    </subcellularLocation>
</comment>
<evidence type="ECO:0000256" key="8">
    <source>
        <dbReference type="ARBA" id="ARBA00023125"/>
    </source>
</evidence>
<evidence type="ECO:0000256" key="1">
    <source>
        <dbReference type="ARBA" id="ARBA00004123"/>
    </source>
</evidence>
<dbReference type="SUPFAM" id="SSF57959">
    <property type="entry name" value="Leucine zipper domain"/>
    <property type="match status" value="1"/>
</dbReference>
<evidence type="ECO:0000259" key="14">
    <source>
        <dbReference type="PROSITE" id="PS50217"/>
    </source>
</evidence>
<reference evidence="15 16" key="1">
    <citation type="journal article" date="2018" name="Nat. Ecol. Evol.">
        <title>Shark genomes provide insights into elasmobranch evolution and the origin of vertebrates.</title>
        <authorList>
            <person name="Hara Y"/>
            <person name="Yamaguchi K"/>
            <person name="Onimaru K"/>
            <person name="Kadota M"/>
            <person name="Koyanagi M"/>
            <person name="Keeley SD"/>
            <person name="Tatsumi K"/>
            <person name="Tanaka K"/>
            <person name="Motone F"/>
            <person name="Kageyama Y"/>
            <person name="Nozu R"/>
            <person name="Adachi N"/>
            <person name="Nishimura O"/>
            <person name="Nakagawa R"/>
            <person name="Tanegashima C"/>
            <person name="Kiyatake I"/>
            <person name="Matsumoto R"/>
            <person name="Murakumo K"/>
            <person name="Nishida K"/>
            <person name="Terakita A"/>
            <person name="Kuratani S"/>
            <person name="Sato K"/>
            <person name="Hyodo S Kuraku.S."/>
        </authorList>
    </citation>
    <scope>NUCLEOTIDE SEQUENCE [LARGE SCALE GENOMIC DNA]</scope>
</reference>
<dbReference type="PROSITE" id="PS50217">
    <property type="entry name" value="BZIP"/>
    <property type="match status" value="1"/>
</dbReference>
<gene>
    <name evidence="15" type="ORF">scyTo_0002166</name>
</gene>
<feature type="domain" description="BZIP" evidence="14">
    <location>
        <begin position="85"/>
        <end position="148"/>
    </location>
</feature>
<dbReference type="OrthoDB" id="644067at2759"/>
<name>A0A401PHY6_SCYTO</name>
<dbReference type="STRING" id="75743.A0A401PHY6"/>
<keyword evidence="11" id="KW-0834">Unfolded protein response</keyword>
<evidence type="ECO:0000256" key="11">
    <source>
        <dbReference type="ARBA" id="ARBA00023230"/>
    </source>
</evidence>
<evidence type="ECO:0000313" key="15">
    <source>
        <dbReference type="EMBL" id="GCB72753.1"/>
    </source>
</evidence>
<sequence length="157" mass="17718">MVCLERQLSEEYGVGITSISDIKTQKGTLTGCVNSLETADIKEMLNIASNALVVHSLTDGEIAEMVLHKDQLDNKSDDEEVTVNALRRQERMIKNRESACLSRRKKKEYLLNLEHRLTSALFENAKLKNENGSLHKQLQDLMSEVSDVPIDFDAEQV</sequence>
<dbReference type="InterPro" id="IPR004827">
    <property type="entry name" value="bZIP"/>
</dbReference>
<evidence type="ECO:0000256" key="4">
    <source>
        <dbReference type="ARBA" id="ARBA00022692"/>
    </source>
</evidence>
<keyword evidence="12" id="KW-0539">Nucleus</keyword>
<dbReference type="GO" id="GO:0000981">
    <property type="term" value="F:DNA-binding transcription factor activity, RNA polymerase II-specific"/>
    <property type="evidence" value="ECO:0007669"/>
    <property type="project" value="TreeGrafter"/>
</dbReference>
<keyword evidence="7" id="KW-0805">Transcription regulation</keyword>
<dbReference type="InterPro" id="IPR051882">
    <property type="entry name" value="ATF_bZIP_TF"/>
</dbReference>
<keyword evidence="4" id="KW-0812">Transmembrane</keyword>
<keyword evidence="13" id="KW-0175">Coiled coil</keyword>
<dbReference type="AlphaFoldDB" id="A0A401PHY6"/>
<dbReference type="GO" id="GO:0030968">
    <property type="term" value="P:endoplasmic reticulum unfolded protein response"/>
    <property type="evidence" value="ECO:0007669"/>
    <property type="project" value="TreeGrafter"/>
</dbReference>
<evidence type="ECO:0000256" key="9">
    <source>
        <dbReference type="ARBA" id="ARBA00023136"/>
    </source>
</evidence>
<dbReference type="InterPro" id="IPR046347">
    <property type="entry name" value="bZIP_sf"/>
</dbReference>
<comment type="caution">
    <text evidence="15">The sequence shown here is derived from an EMBL/GenBank/DDBJ whole genome shotgun (WGS) entry which is preliminary data.</text>
</comment>
<protein>
    <recommendedName>
        <fullName evidence="14">BZIP domain-containing protein</fullName>
    </recommendedName>
</protein>
<accession>A0A401PHY6</accession>
<keyword evidence="8" id="KW-0238">DNA-binding</keyword>
<keyword evidence="5" id="KW-0256">Endoplasmic reticulum</keyword>
<dbReference type="Pfam" id="PF00170">
    <property type="entry name" value="bZIP_1"/>
    <property type="match status" value="1"/>
</dbReference>
<keyword evidence="9" id="KW-0472">Membrane</keyword>